<feature type="chain" id="PRO_5045356676" description="Tetratricopeptide repeat protein" evidence="1">
    <location>
        <begin position="21"/>
        <end position="185"/>
    </location>
</feature>
<name>A0ABM8B551_9BACT</name>
<evidence type="ECO:0000256" key="1">
    <source>
        <dbReference type="SAM" id="SignalP"/>
    </source>
</evidence>
<accession>A0ABM8B551</accession>
<organism evidence="2 3">
    <name type="scientific">Pseudodesulfovibrio nedwellii</name>
    <dbReference type="NCBI Taxonomy" id="2973072"/>
    <lineage>
        <taxon>Bacteria</taxon>
        <taxon>Pseudomonadati</taxon>
        <taxon>Thermodesulfobacteriota</taxon>
        <taxon>Desulfovibrionia</taxon>
        <taxon>Desulfovibrionales</taxon>
        <taxon>Desulfovibrionaceae</taxon>
    </lineage>
</organism>
<protein>
    <recommendedName>
        <fullName evidence="4">Tetratricopeptide repeat protein</fullName>
    </recommendedName>
</protein>
<dbReference type="Proteomes" id="UP001317742">
    <property type="component" value="Chromosome"/>
</dbReference>
<dbReference type="PROSITE" id="PS51257">
    <property type="entry name" value="PROKAR_LIPOPROTEIN"/>
    <property type="match status" value="1"/>
</dbReference>
<sequence length="185" mass="20588">MRYLFYIALLALLCSCNTSVGVGMHTGTSRIGVGAGGGRTGVGVGAQTGAGVSFTSYKDFLPNGPSDIYASNKKAVIAMNDGDYNAASQTFEANLQTYPNHPDATYYLGLTRIYQGKREEGFTLLKSYRDPDNYRMTSEVQRSAAYLEEKPELTAQKIHEVMNKNRSDGYQREIRERMDLRPSRW</sequence>
<proteinExistence type="predicted"/>
<feature type="signal peptide" evidence="1">
    <location>
        <begin position="1"/>
        <end position="20"/>
    </location>
</feature>
<gene>
    <name evidence="2" type="ORF">SYK_33450</name>
</gene>
<dbReference type="SUPFAM" id="SSF48452">
    <property type="entry name" value="TPR-like"/>
    <property type="match status" value="1"/>
</dbReference>
<dbReference type="Gene3D" id="1.25.40.10">
    <property type="entry name" value="Tetratricopeptide repeat domain"/>
    <property type="match status" value="1"/>
</dbReference>
<evidence type="ECO:0008006" key="4">
    <source>
        <dbReference type="Google" id="ProtNLM"/>
    </source>
</evidence>
<reference evidence="2 3" key="1">
    <citation type="submission" date="2022-08" db="EMBL/GenBank/DDBJ databases">
        <title>Genome Sequence of the sulphate-reducing bacterium, Pseudodesulfovibrio sp. SYK.</title>
        <authorList>
            <person name="Kondo R."/>
            <person name="Kataoka T."/>
        </authorList>
    </citation>
    <scope>NUCLEOTIDE SEQUENCE [LARGE SCALE GENOMIC DNA]</scope>
    <source>
        <strain evidence="2 3">SYK</strain>
    </source>
</reference>
<keyword evidence="1" id="KW-0732">Signal</keyword>
<dbReference type="InterPro" id="IPR011990">
    <property type="entry name" value="TPR-like_helical_dom_sf"/>
</dbReference>
<evidence type="ECO:0000313" key="2">
    <source>
        <dbReference type="EMBL" id="BDQ38985.1"/>
    </source>
</evidence>
<dbReference type="RefSeq" id="WP_281761468.1">
    <property type="nucleotide sequence ID" value="NZ_AP026709.1"/>
</dbReference>
<evidence type="ECO:0000313" key="3">
    <source>
        <dbReference type="Proteomes" id="UP001317742"/>
    </source>
</evidence>
<dbReference type="EMBL" id="AP026709">
    <property type="protein sequence ID" value="BDQ38985.1"/>
    <property type="molecule type" value="Genomic_DNA"/>
</dbReference>
<keyword evidence="3" id="KW-1185">Reference proteome</keyword>